<proteinExistence type="inferred from homology"/>
<dbReference type="GO" id="GO:0005183">
    <property type="term" value="F:gonadotropin hormone-releasing hormone activity"/>
    <property type="evidence" value="ECO:0007669"/>
    <property type="project" value="InterPro"/>
</dbReference>
<keyword evidence="13" id="KW-1185">Reference proteome</keyword>
<keyword evidence="8" id="KW-0027">Amidation</keyword>
<keyword evidence="6" id="KW-0372">Hormone</keyword>
<dbReference type="InParanoid" id="A0A3Q3EQW8"/>
<evidence type="ECO:0000256" key="1">
    <source>
        <dbReference type="ARBA" id="ARBA00004613"/>
    </source>
</evidence>
<comment type="subcellular location">
    <subcellularLocation>
        <location evidence="1">Secreted</location>
    </subcellularLocation>
</comment>
<dbReference type="GeneID" id="114920186"/>
<evidence type="ECO:0000256" key="10">
    <source>
        <dbReference type="ARBA" id="ARBA00029761"/>
    </source>
</evidence>
<evidence type="ECO:0000256" key="4">
    <source>
        <dbReference type="ARBA" id="ARBA00022525"/>
    </source>
</evidence>
<evidence type="ECO:0000256" key="6">
    <source>
        <dbReference type="ARBA" id="ARBA00022702"/>
    </source>
</evidence>
<keyword evidence="4" id="KW-0964">Secreted</keyword>
<reference evidence="12" key="2">
    <citation type="submission" date="2025-09" db="UniProtKB">
        <authorList>
            <consortium name="Ensembl"/>
        </authorList>
    </citation>
    <scope>IDENTIFICATION</scope>
</reference>
<dbReference type="PROSITE" id="PS00473">
    <property type="entry name" value="GNRH"/>
    <property type="match status" value="1"/>
</dbReference>
<dbReference type="RefSeq" id="XP_065820046.1">
    <property type="nucleotide sequence ID" value="XM_065963974.1"/>
</dbReference>
<dbReference type="GeneTree" id="ENSGT00760000119772"/>
<dbReference type="STRING" id="56723.ENSLBEP00000009713"/>
<keyword evidence="7 11" id="KW-0732">Signal</keyword>
<comment type="similarity">
    <text evidence="2">Belongs to the GnRH family.</text>
</comment>
<dbReference type="AlphaFoldDB" id="A0A3Q3EQW8"/>
<protein>
    <recommendedName>
        <fullName evidence="3">Progonadoliberin-1</fullName>
    </recommendedName>
    <alternativeName>
        <fullName evidence="10">Progonadoliberin I</fullName>
    </alternativeName>
</protein>
<name>A0A3Q3EQW8_9LABR</name>
<keyword evidence="5" id="KW-0165">Cleavage on pair of basic residues</keyword>
<dbReference type="Proteomes" id="UP000261660">
    <property type="component" value="Unplaced"/>
</dbReference>
<dbReference type="Ensembl" id="ENSLBET00000010238.1">
    <property type="protein sequence ID" value="ENSLBEP00000009713.1"/>
    <property type="gene ID" value="ENSLBEG00000007479.1"/>
</dbReference>
<feature type="chain" id="PRO_5018669557" description="Progonadoliberin-1" evidence="11">
    <location>
        <begin position="26"/>
        <end position="96"/>
    </location>
</feature>
<dbReference type="PRINTS" id="PR01541">
    <property type="entry name" value="GONADOLIBRNI"/>
</dbReference>
<sequence>MNRSMVTPSPLWLLLVCTAIPFGCSQHWSYGLSPGGKRELDNLSDTLNNIVEGFPHVGPACCVLGCEEESPFSEMRKRGLLDIITSRESGHKKYKK</sequence>
<evidence type="ECO:0000313" key="12">
    <source>
        <dbReference type="Ensembl" id="ENSLBEP00000009713.1"/>
    </source>
</evidence>
<evidence type="ECO:0000256" key="11">
    <source>
        <dbReference type="SAM" id="SignalP"/>
    </source>
</evidence>
<evidence type="ECO:0000256" key="3">
    <source>
        <dbReference type="ARBA" id="ARBA00015101"/>
    </source>
</evidence>
<dbReference type="InterPro" id="IPR002012">
    <property type="entry name" value="GnRH"/>
</dbReference>
<dbReference type="GO" id="GO:0031530">
    <property type="term" value="F:gonadotropin-releasing hormone receptor binding"/>
    <property type="evidence" value="ECO:0007669"/>
    <property type="project" value="TreeGrafter"/>
</dbReference>
<dbReference type="GO" id="GO:0005615">
    <property type="term" value="C:extracellular space"/>
    <property type="evidence" value="ECO:0007669"/>
    <property type="project" value="TreeGrafter"/>
</dbReference>
<dbReference type="PANTHER" id="PTHR10522">
    <property type="entry name" value="GONADOLIBERIN"/>
    <property type="match status" value="1"/>
</dbReference>
<evidence type="ECO:0000313" key="13">
    <source>
        <dbReference type="Proteomes" id="UP000261660"/>
    </source>
</evidence>
<accession>A0A3Q3EQW8</accession>
<dbReference type="PANTHER" id="PTHR10522:SF0">
    <property type="entry name" value="PROGONADOLIBERIN-1"/>
    <property type="match status" value="1"/>
</dbReference>
<organism evidence="12 13">
    <name type="scientific">Labrus bergylta</name>
    <name type="common">ballan wrasse</name>
    <dbReference type="NCBI Taxonomy" id="56723"/>
    <lineage>
        <taxon>Eukaryota</taxon>
        <taxon>Metazoa</taxon>
        <taxon>Chordata</taxon>
        <taxon>Craniata</taxon>
        <taxon>Vertebrata</taxon>
        <taxon>Euteleostomi</taxon>
        <taxon>Actinopterygii</taxon>
        <taxon>Neopterygii</taxon>
        <taxon>Teleostei</taxon>
        <taxon>Neoteleostei</taxon>
        <taxon>Acanthomorphata</taxon>
        <taxon>Eupercaria</taxon>
        <taxon>Labriformes</taxon>
        <taxon>Labridae</taxon>
        <taxon>Labrus</taxon>
    </lineage>
</organism>
<feature type="signal peptide" evidence="11">
    <location>
        <begin position="1"/>
        <end position="25"/>
    </location>
</feature>
<evidence type="ECO:0000256" key="9">
    <source>
        <dbReference type="ARBA" id="ARBA00023283"/>
    </source>
</evidence>
<dbReference type="InterPro" id="IPR019792">
    <property type="entry name" value="Gonadoliberin"/>
</dbReference>
<evidence type="ECO:0000256" key="7">
    <source>
        <dbReference type="ARBA" id="ARBA00022729"/>
    </source>
</evidence>
<reference evidence="12" key="1">
    <citation type="submission" date="2025-08" db="UniProtKB">
        <authorList>
            <consortium name="Ensembl"/>
        </authorList>
    </citation>
    <scope>IDENTIFICATION</scope>
</reference>
<evidence type="ECO:0000256" key="8">
    <source>
        <dbReference type="ARBA" id="ARBA00022815"/>
    </source>
</evidence>
<evidence type="ECO:0000256" key="2">
    <source>
        <dbReference type="ARBA" id="ARBA00010968"/>
    </source>
</evidence>
<dbReference type="InterPro" id="IPR004079">
    <property type="entry name" value="Gonadoliberin_I_precursor"/>
</dbReference>
<evidence type="ECO:0000256" key="5">
    <source>
        <dbReference type="ARBA" id="ARBA00022685"/>
    </source>
</evidence>
<keyword evidence="9" id="KW-0873">Pyrrolidone carboxylic acid</keyword>